<keyword evidence="1" id="KW-0732">Signal</keyword>
<dbReference type="InParanoid" id="A0A0D0D8H6"/>
<dbReference type="HOGENOM" id="CLU_009123_11_0_1"/>
<evidence type="ECO:0000313" key="2">
    <source>
        <dbReference type="EMBL" id="KIK76679.1"/>
    </source>
</evidence>
<dbReference type="AlphaFoldDB" id="A0A0D0D8H6"/>
<evidence type="ECO:0000256" key="1">
    <source>
        <dbReference type="SAM" id="SignalP"/>
    </source>
</evidence>
<name>A0A0D0D8H6_9AGAM</name>
<dbReference type="OrthoDB" id="3258476at2759"/>
<gene>
    <name evidence="2" type="ORF">PAXRUDRAFT_169132</name>
</gene>
<feature type="chain" id="PRO_5002208906" evidence="1">
    <location>
        <begin position="24"/>
        <end position="50"/>
    </location>
</feature>
<sequence length="50" mass="5462">LSAQTTCALLCLGLWSQLNLIKTEDVQKAANLPNVNGEDEEMEDGWDNIG</sequence>
<accession>A0A0D0D8H6</accession>
<feature type="signal peptide" evidence="1">
    <location>
        <begin position="1"/>
        <end position="23"/>
    </location>
</feature>
<keyword evidence="3" id="KW-1185">Reference proteome</keyword>
<organism evidence="2 3">
    <name type="scientific">Paxillus rubicundulus Ve08.2h10</name>
    <dbReference type="NCBI Taxonomy" id="930991"/>
    <lineage>
        <taxon>Eukaryota</taxon>
        <taxon>Fungi</taxon>
        <taxon>Dikarya</taxon>
        <taxon>Basidiomycota</taxon>
        <taxon>Agaricomycotina</taxon>
        <taxon>Agaricomycetes</taxon>
        <taxon>Agaricomycetidae</taxon>
        <taxon>Boletales</taxon>
        <taxon>Paxilineae</taxon>
        <taxon>Paxillaceae</taxon>
        <taxon>Paxillus</taxon>
    </lineage>
</organism>
<dbReference type="EMBL" id="KN827352">
    <property type="protein sequence ID" value="KIK76679.1"/>
    <property type="molecule type" value="Genomic_DNA"/>
</dbReference>
<feature type="non-terminal residue" evidence="2">
    <location>
        <position position="1"/>
    </location>
</feature>
<protein>
    <submittedName>
        <fullName evidence="2">Uncharacterized protein</fullName>
    </submittedName>
</protein>
<proteinExistence type="predicted"/>
<reference evidence="2 3" key="1">
    <citation type="submission" date="2014-04" db="EMBL/GenBank/DDBJ databases">
        <authorList>
            <consortium name="DOE Joint Genome Institute"/>
            <person name="Kuo A."/>
            <person name="Kohler A."/>
            <person name="Jargeat P."/>
            <person name="Nagy L.G."/>
            <person name="Floudas D."/>
            <person name="Copeland A."/>
            <person name="Barry K.W."/>
            <person name="Cichocki N."/>
            <person name="Veneault-Fourrey C."/>
            <person name="LaButti K."/>
            <person name="Lindquist E.A."/>
            <person name="Lipzen A."/>
            <person name="Lundell T."/>
            <person name="Morin E."/>
            <person name="Murat C."/>
            <person name="Sun H."/>
            <person name="Tunlid A."/>
            <person name="Henrissat B."/>
            <person name="Grigoriev I.V."/>
            <person name="Hibbett D.S."/>
            <person name="Martin F."/>
            <person name="Nordberg H.P."/>
            <person name="Cantor M.N."/>
            <person name="Hua S.X."/>
        </authorList>
    </citation>
    <scope>NUCLEOTIDE SEQUENCE [LARGE SCALE GENOMIC DNA]</scope>
    <source>
        <strain evidence="2 3">Ve08.2h10</strain>
    </source>
</reference>
<evidence type="ECO:0000313" key="3">
    <source>
        <dbReference type="Proteomes" id="UP000054538"/>
    </source>
</evidence>
<dbReference type="Proteomes" id="UP000054538">
    <property type="component" value="Unassembled WGS sequence"/>
</dbReference>
<reference evidence="3" key="2">
    <citation type="submission" date="2015-01" db="EMBL/GenBank/DDBJ databases">
        <title>Evolutionary Origins and Diversification of the Mycorrhizal Mutualists.</title>
        <authorList>
            <consortium name="DOE Joint Genome Institute"/>
            <consortium name="Mycorrhizal Genomics Consortium"/>
            <person name="Kohler A."/>
            <person name="Kuo A."/>
            <person name="Nagy L.G."/>
            <person name="Floudas D."/>
            <person name="Copeland A."/>
            <person name="Barry K.W."/>
            <person name="Cichocki N."/>
            <person name="Veneault-Fourrey C."/>
            <person name="LaButti K."/>
            <person name="Lindquist E.A."/>
            <person name="Lipzen A."/>
            <person name="Lundell T."/>
            <person name="Morin E."/>
            <person name="Murat C."/>
            <person name="Riley R."/>
            <person name="Ohm R."/>
            <person name="Sun H."/>
            <person name="Tunlid A."/>
            <person name="Henrissat B."/>
            <person name="Grigoriev I.V."/>
            <person name="Hibbett D.S."/>
            <person name="Martin F."/>
        </authorList>
    </citation>
    <scope>NUCLEOTIDE SEQUENCE [LARGE SCALE GENOMIC DNA]</scope>
    <source>
        <strain evidence="3">Ve08.2h10</strain>
    </source>
</reference>